<dbReference type="GO" id="GO:0009097">
    <property type="term" value="P:isoleucine biosynthetic process"/>
    <property type="evidence" value="ECO:0007669"/>
    <property type="project" value="TreeGrafter"/>
</dbReference>
<dbReference type="PANTHER" id="PTHR18968">
    <property type="entry name" value="THIAMINE PYROPHOSPHATE ENZYMES"/>
    <property type="match status" value="1"/>
</dbReference>
<protein>
    <submittedName>
        <fullName evidence="7">Unannotated protein</fullName>
    </submittedName>
</protein>
<dbReference type="EMBL" id="CAFBRV010000085">
    <property type="protein sequence ID" value="CAB5117747.1"/>
    <property type="molecule type" value="Genomic_DNA"/>
</dbReference>
<dbReference type="InterPro" id="IPR029035">
    <property type="entry name" value="DHS-like_NAD/FAD-binding_dom"/>
</dbReference>
<evidence type="ECO:0000313" key="7">
    <source>
        <dbReference type="EMBL" id="CAB5117747.1"/>
    </source>
</evidence>
<evidence type="ECO:0000259" key="5">
    <source>
        <dbReference type="Pfam" id="PF02775"/>
    </source>
</evidence>
<gene>
    <name evidence="7" type="ORF">UFOPK4410_00874</name>
</gene>
<dbReference type="GO" id="GO:0005948">
    <property type="term" value="C:acetolactate synthase complex"/>
    <property type="evidence" value="ECO:0007669"/>
    <property type="project" value="TreeGrafter"/>
</dbReference>
<comment type="similarity">
    <text evidence="1 3">Belongs to the TPP enzyme family.</text>
</comment>
<dbReference type="Gene3D" id="3.40.50.970">
    <property type="match status" value="2"/>
</dbReference>
<feature type="domain" description="Thiamine pyrophosphate enzyme TPP-binding" evidence="5">
    <location>
        <begin position="403"/>
        <end position="548"/>
    </location>
</feature>
<dbReference type="CDD" id="cd00568">
    <property type="entry name" value="TPP_enzymes"/>
    <property type="match status" value="1"/>
</dbReference>
<evidence type="ECO:0000256" key="3">
    <source>
        <dbReference type="RuleBase" id="RU362132"/>
    </source>
</evidence>
<dbReference type="GO" id="GO:0050660">
    <property type="term" value="F:flavin adenine dinucleotide binding"/>
    <property type="evidence" value="ECO:0007669"/>
    <property type="project" value="TreeGrafter"/>
</dbReference>
<dbReference type="Gene3D" id="3.40.50.1220">
    <property type="entry name" value="TPP-binding domain"/>
    <property type="match status" value="1"/>
</dbReference>
<name>A0A6J7VTB1_9ZZZZ</name>
<feature type="domain" description="Thiamine pyrophosphate enzyme N-terminal TPP-binding" evidence="6">
    <location>
        <begin position="1"/>
        <end position="112"/>
    </location>
</feature>
<evidence type="ECO:0000256" key="1">
    <source>
        <dbReference type="ARBA" id="ARBA00007812"/>
    </source>
</evidence>
<feature type="domain" description="Thiamine pyrophosphate enzyme central" evidence="4">
    <location>
        <begin position="202"/>
        <end position="335"/>
    </location>
</feature>
<dbReference type="InterPro" id="IPR012001">
    <property type="entry name" value="Thiamin_PyroP_enz_TPP-bd_dom"/>
</dbReference>
<dbReference type="InterPro" id="IPR011766">
    <property type="entry name" value="TPP_enzyme_TPP-bd"/>
</dbReference>
<dbReference type="InterPro" id="IPR000399">
    <property type="entry name" value="TPP-bd_CS"/>
</dbReference>
<dbReference type="GO" id="GO:0030976">
    <property type="term" value="F:thiamine pyrophosphate binding"/>
    <property type="evidence" value="ECO:0007669"/>
    <property type="project" value="InterPro"/>
</dbReference>
<dbReference type="AlphaFoldDB" id="A0A6J7VTB1"/>
<proteinExistence type="inferred from homology"/>
<dbReference type="InterPro" id="IPR029061">
    <property type="entry name" value="THDP-binding"/>
</dbReference>
<keyword evidence="2 3" id="KW-0786">Thiamine pyrophosphate</keyword>
<dbReference type="CDD" id="cd07035">
    <property type="entry name" value="TPP_PYR_POX_like"/>
    <property type="match status" value="1"/>
</dbReference>
<dbReference type="Pfam" id="PF00205">
    <property type="entry name" value="TPP_enzyme_M"/>
    <property type="match status" value="1"/>
</dbReference>
<dbReference type="SUPFAM" id="SSF52518">
    <property type="entry name" value="Thiamin diphosphate-binding fold (THDP-binding)"/>
    <property type="match status" value="2"/>
</dbReference>
<evidence type="ECO:0000259" key="4">
    <source>
        <dbReference type="Pfam" id="PF00205"/>
    </source>
</evidence>
<evidence type="ECO:0000259" key="6">
    <source>
        <dbReference type="Pfam" id="PF02776"/>
    </source>
</evidence>
<dbReference type="PANTHER" id="PTHR18968:SF142">
    <property type="entry name" value="ACETOLACTATE SYNTHASE"/>
    <property type="match status" value="1"/>
</dbReference>
<dbReference type="Pfam" id="PF02776">
    <property type="entry name" value="TPP_enzyme_N"/>
    <property type="match status" value="1"/>
</dbReference>
<accession>A0A6J7VTB1</accession>
<dbReference type="InterPro" id="IPR045229">
    <property type="entry name" value="TPP_enz"/>
</dbReference>
<dbReference type="GO" id="GO:0003984">
    <property type="term" value="F:acetolactate synthase activity"/>
    <property type="evidence" value="ECO:0007669"/>
    <property type="project" value="TreeGrafter"/>
</dbReference>
<sequence length="603" mass="66007">MKYSDYFIESLVKLGYTHCFFVGGGNVMHLLESARTRMECIAVVHEVSAGIAAEYFNVANRGSDKRAFAMVTAGPGITNLATAIGGAWLESRELLIVGGQARTDFITHPEVRQIGHQQIDGRSIVEPMSKLAVTVTKPLGLDELRDITEYSRSGRKGPVFVEICLDVTAMGVDQNSLEVAPAIAKNNEPKVAETLSLNEKEKFIELLKNSSRPLFLVGGGLDFQNFSELLPRLQELGIPIATTWNAVDYLDSDHPLYAGRPNTYGMRWANGVVQQADLVITLGARLGLQQTGFAWQEFVPVGKIVRIEIDLNEINLEQPKTYMDINMDAAKGLTQILEITDKENLANDYSEWRGYIKDVRVQLPVVESATFQYPEFANPFEFVSELSELLNENDRIVACSSGGSYTTMMQVFAQKQGQLLTNNKGLASMGYGLAGAIGTALADPTKRTVLVEGDGGFAQNLSELGTVQNRQLNLKLFIFSNKGYASIRVSQKAYFAGAYIGCDGETGVGLPNWSKAFEAYDIPSVEISGSISGDEEVLRLLNSDGPAAFIVNIHPDQSFLPKITSKISGDGKMKSNPIHLMDPQLDAELSSKVFKYLPESLQA</sequence>
<dbReference type="SUPFAM" id="SSF52467">
    <property type="entry name" value="DHS-like NAD/FAD-binding domain"/>
    <property type="match status" value="1"/>
</dbReference>
<dbReference type="GO" id="GO:0009099">
    <property type="term" value="P:L-valine biosynthetic process"/>
    <property type="evidence" value="ECO:0007669"/>
    <property type="project" value="TreeGrafter"/>
</dbReference>
<dbReference type="InterPro" id="IPR012000">
    <property type="entry name" value="Thiamin_PyroP_enz_cen_dom"/>
</dbReference>
<reference evidence="7" key="1">
    <citation type="submission" date="2020-05" db="EMBL/GenBank/DDBJ databases">
        <authorList>
            <person name="Chiriac C."/>
            <person name="Salcher M."/>
            <person name="Ghai R."/>
            <person name="Kavagutti S V."/>
        </authorList>
    </citation>
    <scope>NUCLEOTIDE SEQUENCE</scope>
</reference>
<organism evidence="7">
    <name type="scientific">freshwater metagenome</name>
    <dbReference type="NCBI Taxonomy" id="449393"/>
    <lineage>
        <taxon>unclassified sequences</taxon>
        <taxon>metagenomes</taxon>
        <taxon>ecological metagenomes</taxon>
    </lineage>
</organism>
<dbReference type="Pfam" id="PF02775">
    <property type="entry name" value="TPP_enzyme_C"/>
    <property type="match status" value="1"/>
</dbReference>
<evidence type="ECO:0000256" key="2">
    <source>
        <dbReference type="ARBA" id="ARBA00023052"/>
    </source>
</evidence>
<dbReference type="PROSITE" id="PS00187">
    <property type="entry name" value="TPP_ENZYMES"/>
    <property type="match status" value="1"/>
</dbReference>
<dbReference type="GO" id="GO:0000287">
    <property type="term" value="F:magnesium ion binding"/>
    <property type="evidence" value="ECO:0007669"/>
    <property type="project" value="InterPro"/>
</dbReference>